<dbReference type="InterPro" id="IPR000600">
    <property type="entry name" value="ROK"/>
</dbReference>
<keyword evidence="3" id="KW-0119">Carbohydrate metabolism</keyword>
<evidence type="ECO:0000313" key="5">
    <source>
        <dbReference type="Proteomes" id="UP000612456"/>
    </source>
</evidence>
<dbReference type="SUPFAM" id="SSF53067">
    <property type="entry name" value="Actin-like ATPase domain"/>
    <property type="match status" value="1"/>
</dbReference>
<keyword evidence="3" id="KW-0859">Xylose metabolism</keyword>
<dbReference type="Pfam" id="PF00480">
    <property type="entry name" value="ROK"/>
    <property type="match status" value="1"/>
</dbReference>
<proteinExistence type="inferred from homology"/>
<dbReference type="AlphaFoldDB" id="A0A916Z7W5"/>
<dbReference type="Gene3D" id="3.30.420.40">
    <property type="match status" value="2"/>
</dbReference>
<dbReference type="SUPFAM" id="SSF46785">
    <property type="entry name" value="Winged helix' DNA-binding domain"/>
    <property type="match status" value="1"/>
</dbReference>
<keyword evidence="5" id="KW-1185">Reference proteome</keyword>
<dbReference type="Gene3D" id="1.10.10.10">
    <property type="entry name" value="Winged helix-like DNA-binding domain superfamily/Winged helix DNA-binding domain"/>
    <property type="match status" value="1"/>
</dbReference>
<dbReference type="Proteomes" id="UP000612456">
    <property type="component" value="Unassembled WGS sequence"/>
</dbReference>
<evidence type="ECO:0000256" key="2">
    <source>
        <dbReference type="ARBA" id="ARBA00006479"/>
    </source>
</evidence>
<organism evidence="4 5">
    <name type="scientific">Paenibacillus nasutitermitis</name>
    <dbReference type="NCBI Taxonomy" id="1652958"/>
    <lineage>
        <taxon>Bacteria</taxon>
        <taxon>Bacillati</taxon>
        <taxon>Bacillota</taxon>
        <taxon>Bacilli</taxon>
        <taxon>Bacillales</taxon>
        <taxon>Paenibacillaceae</taxon>
        <taxon>Paenibacillus</taxon>
    </lineage>
</organism>
<comment type="function">
    <text evidence="1">Transcriptional repressor of xylose-utilizing enzymes.</text>
</comment>
<dbReference type="GO" id="GO:0042732">
    <property type="term" value="P:D-xylose metabolic process"/>
    <property type="evidence" value="ECO:0007669"/>
    <property type="project" value="UniProtKB-KW"/>
</dbReference>
<evidence type="ECO:0000313" key="4">
    <source>
        <dbReference type="EMBL" id="GGD78629.1"/>
    </source>
</evidence>
<dbReference type="InterPro" id="IPR036388">
    <property type="entry name" value="WH-like_DNA-bd_sf"/>
</dbReference>
<reference evidence="4" key="2">
    <citation type="submission" date="2020-09" db="EMBL/GenBank/DDBJ databases">
        <authorList>
            <person name="Sun Q."/>
            <person name="Zhou Y."/>
        </authorList>
    </citation>
    <scope>NUCLEOTIDE SEQUENCE</scope>
    <source>
        <strain evidence="4">CGMCC 1.15178</strain>
    </source>
</reference>
<protein>
    <submittedName>
        <fullName evidence="4">Transcriptional regulator</fullName>
    </submittedName>
</protein>
<accession>A0A916Z7W5</accession>
<dbReference type="PANTHER" id="PTHR18964:SF149">
    <property type="entry name" value="BIFUNCTIONAL UDP-N-ACETYLGLUCOSAMINE 2-EPIMERASE_N-ACETYLMANNOSAMINE KINASE"/>
    <property type="match status" value="1"/>
</dbReference>
<sequence length="389" mass="42436">MKKMIYDRIADQGTVSKAELLAAYPLTSSTLTRLLDESVAEGLLVVSGLGPSSGGRRPILYEINNDYGYFFGLELSRRYSSLGFFDMNMNPKSFTRWRMDEAMTPEQLVRHAVLNIRSILADHRLEARQVLGIGVGAVGPLDRTAGTILRPLNFPAAGWHDVPICAMLTEATGLPALLENGANAALIGEQWSLRGKNIQHMLYVHAGVGLRSAMMSHGQIVHGSVDMEGSIGQMVIQTDGIRLQDYGNYGALEAYVSVQALEKKARSDAKLGRTDLLQSGQTGEDSISYDTLLQALAQGNTYAEEMFTQAAHYFGIGLANLINMFHPEKIILGGALVSASESFYQTAIRIARKNTYYDPVYRPDFSKGELREDAVATGAALAVRKGLPL</sequence>
<dbReference type="RefSeq" id="WP_229750422.1">
    <property type="nucleotide sequence ID" value="NZ_BMHP01000003.1"/>
</dbReference>
<evidence type="ECO:0000256" key="1">
    <source>
        <dbReference type="ARBA" id="ARBA00002486"/>
    </source>
</evidence>
<dbReference type="InterPro" id="IPR036390">
    <property type="entry name" value="WH_DNA-bd_sf"/>
</dbReference>
<comment type="similarity">
    <text evidence="2">Belongs to the ROK (NagC/XylR) family.</text>
</comment>
<evidence type="ECO:0000256" key="3">
    <source>
        <dbReference type="ARBA" id="ARBA00022629"/>
    </source>
</evidence>
<reference evidence="4" key="1">
    <citation type="journal article" date="2014" name="Int. J. Syst. Evol. Microbiol.">
        <title>Complete genome sequence of Corynebacterium casei LMG S-19264T (=DSM 44701T), isolated from a smear-ripened cheese.</title>
        <authorList>
            <consortium name="US DOE Joint Genome Institute (JGI-PGF)"/>
            <person name="Walter F."/>
            <person name="Albersmeier A."/>
            <person name="Kalinowski J."/>
            <person name="Ruckert C."/>
        </authorList>
    </citation>
    <scope>NUCLEOTIDE SEQUENCE</scope>
    <source>
        <strain evidence="4">CGMCC 1.15178</strain>
    </source>
</reference>
<dbReference type="EMBL" id="BMHP01000003">
    <property type="protein sequence ID" value="GGD78629.1"/>
    <property type="molecule type" value="Genomic_DNA"/>
</dbReference>
<name>A0A916Z7W5_9BACL</name>
<comment type="caution">
    <text evidence="4">The sequence shown here is derived from an EMBL/GenBank/DDBJ whole genome shotgun (WGS) entry which is preliminary data.</text>
</comment>
<gene>
    <name evidence="4" type="ORF">GCM10010911_40870</name>
</gene>
<dbReference type="InterPro" id="IPR043129">
    <property type="entry name" value="ATPase_NBD"/>
</dbReference>
<dbReference type="PANTHER" id="PTHR18964">
    <property type="entry name" value="ROK (REPRESSOR, ORF, KINASE) FAMILY"/>
    <property type="match status" value="1"/>
</dbReference>